<name>A0A9P8Q527_WICPI</name>
<gene>
    <name evidence="1" type="ORF">WICPIJ_004608</name>
</gene>
<evidence type="ECO:0000313" key="1">
    <source>
        <dbReference type="EMBL" id="KAH3684422.1"/>
    </source>
</evidence>
<reference evidence="1" key="2">
    <citation type="submission" date="2021-01" db="EMBL/GenBank/DDBJ databases">
        <authorList>
            <person name="Schikora-Tamarit M.A."/>
        </authorList>
    </citation>
    <scope>NUCLEOTIDE SEQUENCE</scope>
    <source>
        <strain evidence="1">CBS2887</strain>
    </source>
</reference>
<dbReference type="EMBL" id="JAEUBG010002512">
    <property type="protein sequence ID" value="KAH3684422.1"/>
    <property type="molecule type" value="Genomic_DNA"/>
</dbReference>
<accession>A0A9P8Q527</accession>
<dbReference type="AlphaFoldDB" id="A0A9P8Q527"/>
<sequence>MSFSNSRIPIETSNESEMKRFKERAFVLSEWPSKDIADIRNLLSSLSTALIMFKIETIIESISSPERSSFLVVMDNICEISVRIVDCLRSSSGFVSERIAERSSSNIPNVPDVLALAPSSFVSSSSSSESGSCWSILTLLLSSNIFVSNKLFRTTSKSWGLSIRISLKCSFKTSISFKSISIKNGLVSSALSNLLVSSIFTSEDFKIQRFKTVMNWTLIMSSGNCFNRETINLTPKSISSNTESLDIPGFKGSALAIEVNPVSKSVLNTPTSSSDLARLRTMTSNAEWSIVVVK</sequence>
<reference evidence="1" key="1">
    <citation type="journal article" date="2021" name="Open Biol.">
        <title>Shared evolutionary footprints suggest mitochondrial oxidative damage underlies multiple complex I losses in fungi.</title>
        <authorList>
            <person name="Schikora-Tamarit M.A."/>
            <person name="Marcet-Houben M."/>
            <person name="Nosek J."/>
            <person name="Gabaldon T."/>
        </authorList>
    </citation>
    <scope>NUCLEOTIDE SEQUENCE</scope>
    <source>
        <strain evidence="1">CBS2887</strain>
    </source>
</reference>
<organism evidence="1 2">
    <name type="scientific">Wickerhamomyces pijperi</name>
    <name type="common">Yeast</name>
    <name type="synonym">Pichia pijperi</name>
    <dbReference type="NCBI Taxonomy" id="599730"/>
    <lineage>
        <taxon>Eukaryota</taxon>
        <taxon>Fungi</taxon>
        <taxon>Dikarya</taxon>
        <taxon>Ascomycota</taxon>
        <taxon>Saccharomycotina</taxon>
        <taxon>Saccharomycetes</taxon>
        <taxon>Phaffomycetales</taxon>
        <taxon>Wickerhamomycetaceae</taxon>
        <taxon>Wickerhamomyces</taxon>
    </lineage>
</organism>
<proteinExistence type="predicted"/>
<dbReference type="Proteomes" id="UP000774326">
    <property type="component" value="Unassembled WGS sequence"/>
</dbReference>
<protein>
    <submittedName>
        <fullName evidence="1">Uncharacterized protein</fullName>
    </submittedName>
</protein>
<comment type="caution">
    <text evidence="1">The sequence shown here is derived from an EMBL/GenBank/DDBJ whole genome shotgun (WGS) entry which is preliminary data.</text>
</comment>
<keyword evidence="2" id="KW-1185">Reference proteome</keyword>
<evidence type="ECO:0000313" key="2">
    <source>
        <dbReference type="Proteomes" id="UP000774326"/>
    </source>
</evidence>